<evidence type="ECO:0000313" key="2">
    <source>
        <dbReference type="Proteomes" id="UP000799436"/>
    </source>
</evidence>
<name>A0A6G1LIW9_9PEZI</name>
<keyword evidence="2" id="KW-1185">Reference proteome</keyword>
<accession>A0A6G1LIW9</accession>
<organism evidence="1 2">
    <name type="scientific">Teratosphaeria nubilosa</name>
    <dbReference type="NCBI Taxonomy" id="161662"/>
    <lineage>
        <taxon>Eukaryota</taxon>
        <taxon>Fungi</taxon>
        <taxon>Dikarya</taxon>
        <taxon>Ascomycota</taxon>
        <taxon>Pezizomycotina</taxon>
        <taxon>Dothideomycetes</taxon>
        <taxon>Dothideomycetidae</taxon>
        <taxon>Mycosphaerellales</taxon>
        <taxon>Teratosphaeriaceae</taxon>
        <taxon>Teratosphaeria</taxon>
    </lineage>
</organism>
<gene>
    <name evidence="1" type="ORF">EJ03DRAFT_186557</name>
</gene>
<dbReference type="AlphaFoldDB" id="A0A6G1LIW9"/>
<protein>
    <submittedName>
        <fullName evidence="1">Uncharacterized protein</fullName>
    </submittedName>
</protein>
<dbReference type="EMBL" id="ML995814">
    <property type="protein sequence ID" value="KAF2772519.1"/>
    <property type="molecule type" value="Genomic_DNA"/>
</dbReference>
<dbReference type="Proteomes" id="UP000799436">
    <property type="component" value="Unassembled WGS sequence"/>
</dbReference>
<evidence type="ECO:0000313" key="1">
    <source>
        <dbReference type="EMBL" id="KAF2772519.1"/>
    </source>
</evidence>
<reference evidence="1" key="1">
    <citation type="journal article" date="2020" name="Stud. Mycol.">
        <title>101 Dothideomycetes genomes: a test case for predicting lifestyles and emergence of pathogens.</title>
        <authorList>
            <person name="Haridas S."/>
            <person name="Albert R."/>
            <person name="Binder M."/>
            <person name="Bloem J."/>
            <person name="Labutti K."/>
            <person name="Salamov A."/>
            <person name="Andreopoulos B."/>
            <person name="Baker S."/>
            <person name="Barry K."/>
            <person name="Bills G."/>
            <person name="Bluhm B."/>
            <person name="Cannon C."/>
            <person name="Castanera R."/>
            <person name="Culley D."/>
            <person name="Daum C."/>
            <person name="Ezra D."/>
            <person name="Gonzalez J."/>
            <person name="Henrissat B."/>
            <person name="Kuo A."/>
            <person name="Liang C."/>
            <person name="Lipzen A."/>
            <person name="Lutzoni F."/>
            <person name="Magnuson J."/>
            <person name="Mondo S."/>
            <person name="Nolan M."/>
            <person name="Ohm R."/>
            <person name="Pangilinan J."/>
            <person name="Park H.-J."/>
            <person name="Ramirez L."/>
            <person name="Alfaro M."/>
            <person name="Sun H."/>
            <person name="Tritt A."/>
            <person name="Yoshinaga Y."/>
            <person name="Zwiers L.-H."/>
            <person name="Turgeon B."/>
            <person name="Goodwin S."/>
            <person name="Spatafora J."/>
            <person name="Crous P."/>
            <person name="Grigoriev I."/>
        </authorList>
    </citation>
    <scope>NUCLEOTIDE SEQUENCE</scope>
    <source>
        <strain evidence="1">CBS 116005</strain>
    </source>
</reference>
<proteinExistence type="predicted"/>
<sequence>MPLWSSHGHAWYATRTMEPSIDYRGELPKSSNIIDRRNLAMGIFSSCFRPLDVEQPPVQTPTQSFIVDRPETDDERVGVILEALRRSSGFSSRDVPGLQALLADIAAAGMEKDAQVLSEVETDQTYRRLSGLEDTEKGGLEKFVLGRDAEAAADGFDRSSIELAVPQRAHMSCTGVKL</sequence>